<organism evidence="6 7">
    <name type="scientific">Novosphingobium umbonatum</name>
    <dbReference type="NCBI Taxonomy" id="1908524"/>
    <lineage>
        <taxon>Bacteria</taxon>
        <taxon>Pseudomonadati</taxon>
        <taxon>Pseudomonadota</taxon>
        <taxon>Alphaproteobacteria</taxon>
        <taxon>Sphingomonadales</taxon>
        <taxon>Sphingomonadaceae</taxon>
        <taxon>Novosphingobium</taxon>
    </lineage>
</organism>
<dbReference type="SUPFAM" id="SSF53850">
    <property type="entry name" value="Periplasmic binding protein-like II"/>
    <property type="match status" value="1"/>
</dbReference>
<dbReference type="PANTHER" id="PTHR30419:SF30">
    <property type="entry name" value="LYSR FAMILY TRANSCRIPTIONAL REGULATOR"/>
    <property type="match status" value="1"/>
</dbReference>
<keyword evidence="4" id="KW-0804">Transcription</keyword>
<evidence type="ECO:0000256" key="4">
    <source>
        <dbReference type="ARBA" id="ARBA00023163"/>
    </source>
</evidence>
<dbReference type="Gene3D" id="3.40.190.290">
    <property type="match status" value="1"/>
</dbReference>
<reference evidence="6 7" key="1">
    <citation type="submission" date="2019-01" db="EMBL/GenBank/DDBJ databases">
        <authorList>
            <person name="Chen W.-M."/>
        </authorList>
    </citation>
    <scope>NUCLEOTIDE SEQUENCE [LARGE SCALE GENOMIC DNA]</scope>
    <source>
        <strain evidence="6 7">FSY-9</strain>
    </source>
</reference>
<dbReference type="Gene3D" id="1.10.10.10">
    <property type="entry name" value="Winged helix-like DNA-binding domain superfamily/Winged helix DNA-binding domain"/>
    <property type="match status" value="1"/>
</dbReference>
<keyword evidence="3" id="KW-0238">DNA-binding</keyword>
<gene>
    <name evidence="6" type="ORF">EOE18_07350</name>
</gene>
<dbReference type="InterPro" id="IPR000847">
    <property type="entry name" value="LysR_HTH_N"/>
</dbReference>
<keyword evidence="2" id="KW-0805">Transcription regulation</keyword>
<dbReference type="EMBL" id="SACO01000004">
    <property type="protein sequence ID" value="RVU05789.1"/>
    <property type="molecule type" value="Genomic_DNA"/>
</dbReference>
<evidence type="ECO:0000313" key="6">
    <source>
        <dbReference type="EMBL" id="RVU05789.1"/>
    </source>
</evidence>
<dbReference type="GO" id="GO:0005829">
    <property type="term" value="C:cytosol"/>
    <property type="evidence" value="ECO:0007669"/>
    <property type="project" value="TreeGrafter"/>
</dbReference>
<evidence type="ECO:0000256" key="1">
    <source>
        <dbReference type="ARBA" id="ARBA00009437"/>
    </source>
</evidence>
<accession>A0A3S3TPQ8</accession>
<dbReference type="OrthoDB" id="7500534at2"/>
<dbReference type="GO" id="GO:0003700">
    <property type="term" value="F:DNA-binding transcription factor activity"/>
    <property type="evidence" value="ECO:0007669"/>
    <property type="project" value="InterPro"/>
</dbReference>
<dbReference type="Pfam" id="PF00126">
    <property type="entry name" value="HTH_1"/>
    <property type="match status" value="1"/>
</dbReference>
<evidence type="ECO:0000256" key="2">
    <source>
        <dbReference type="ARBA" id="ARBA00023015"/>
    </source>
</evidence>
<evidence type="ECO:0000256" key="3">
    <source>
        <dbReference type="ARBA" id="ARBA00023125"/>
    </source>
</evidence>
<dbReference type="CDD" id="cd08440">
    <property type="entry name" value="PBP2_LTTR_like_4"/>
    <property type="match status" value="1"/>
</dbReference>
<dbReference type="Proteomes" id="UP000282837">
    <property type="component" value="Unassembled WGS sequence"/>
</dbReference>
<dbReference type="AlphaFoldDB" id="A0A3S3TPQ8"/>
<comment type="similarity">
    <text evidence="1">Belongs to the LysR transcriptional regulatory family.</text>
</comment>
<dbReference type="InterPro" id="IPR036388">
    <property type="entry name" value="WH-like_DNA-bd_sf"/>
</dbReference>
<dbReference type="SUPFAM" id="SSF46785">
    <property type="entry name" value="Winged helix' DNA-binding domain"/>
    <property type="match status" value="1"/>
</dbReference>
<protein>
    <submittedName>
        <fullName evidence="6">LysR family transcriptional regulator</fullName>
    </submittedName>
</protein>
<dbReference type="PRINTS" id="PR00039">
    <property type="entry name" value="HTHLYSR"/>
</dbReference>
<comment type="caution">
    <text evidence="6">The sequence shown here is derived from an EMBL/GenBank/DDBJ whole genome shotgun (WGS) entry which is preliminary data.</text>
</comment>
<evidence type="ECO:0000313" key="7">
    <source>
        <dbReference type="Proteomes" id="UP000282837"/>
    </source>
</evidence>
<dbReference type="PROSITE" id="PS50931">
    <property type="entry name" value="HTH_LYSR"/>
    <property type="match status" value="1"/>
</dbReference>
<name>A0A3S3TPQ8_9SPHN</name>
<dbReference type="PANTHER" id="PTHR30419">
    <property type="entry name" value="HTH-TYPE TRANSCRIPTIONAL REGULATOR YBHD"/>
    <property type="match status" value="1"/>
</dbReference>
<dbReference type="InterPro" id="IPR050950">
    <property type="entry name" value="HTH-type_LysR_regulators"/>
</dbReference>
<feature type="domain" description="HTH lysR-type" evidence="5">
    <location>
        <begin position="5"/>
        <end position="62"/>
    </location>
</feature>
<evidence type="ECO:0000259" key="5">
    <source>
        <dbReference type="PROSITE" id="PS50931"/>
    </source>
</evidence>
<dbReference type="InterPro" id="IPR036390">
    <property type="entry name" value="WH_DNA-bd_sf"/>
</dbReference>
<dbReference type="FunFam" id="1.10.10.10:FF:000001">
    <property type="entry name" value="LysR family transcriptional regulator"/>
    <property type="match status" value="1"/>
</dbReference>
<dbReference type="RefSeq" id="WP_127707766.1">
    <property type="nucleotide sequence ID" value="NZ_SACO01000004.1"/>
</dbReference>
<dbReference type="Pfam" id="PF03466">
    <property type="entry name" value="LysR_substrate"/>
    <property type="match status" value="1"/>
</dbReference>
<sequence>MSRSPSLSSLRLFLQVARSLSFSETARMANLSQPALSRTIKLLEEDLGVRLFDRNSRNVRLSSAGEALLPTVERLTADFDQAFRELQQTFQGERGRVVVGALPSVAAHLLPRVFARFRQSHPQVEIILRENLTSGLHQSLQDRLIDFAISIEPPAPAEIHFTPMLEDDCLLVCHARDVGVLPDPAPWSLFQTMPCIGMEPRSSVRMLTEAAFARAGVVTPALFECSQLATMGGLIAAGLGISLLPRSTLPLLGHDGELAWRVMQEPVASRRIGVLRLMGRSLSPAAQALLDAVMQACDRCIPLMKA</sequence>
<proteinExistence type="inferred from homology"/>
<dbReference type="GO" id="GO:0003677">
    <property type="term" value="F:DNA binding"/>
    <property type="evidence" value="ECO:0007669"/>
    <property type="project" value="UniProtKB-KW"/>
</dbReference>
<keyword evidence="7" id="KW-1185">Reference proteome</keyword>
<dbReference type="InterPro" id="IPR005119">
    <property type="entry name" value="LysR_subst-bd"/>
</dbReference>